<keyword evidence="3" id="KW-0547">Nucleotide-binding</keyword>
<sequence length="664" mass="77102">MLWKKIARKALDLSLKDPWLKYKIHEEKTCKCIRYTYNASYKTWKKDEVYVKKQEKSFARGAMRECFRLKKMEYDCSETNWKLAMNYVCKRYIQEVDRNIYFEDVKLQMDSKLWAEEFNRHNPPKKIDIFQMSILEFIEEEDAPLYHLEHYIEGEYIKHNSNSGFVSEINRMTPHAFSHFTFERSGHQLIIVDIQGVDDLYTDPQIHTAFGTDYGGGNLGTKGMALFFHSHQCNDICRMMRLTEFDLSPKELISRSRRSSFYMSNPSTKFSTHAQMSLDPCESIVTSRENAMERLRLRTISMNSLHSLESIKDEEHPEECVCEHCLEKEDLHIISKNLQETFIKEDEIEGRTSSVYSINDGDNISNGGITRRKRYYSGYSDSLQSEASRFQSAVRKMSKPAGFMLNASDNNSMLNSLKNSNSLFVLGQVHLDLARYYSIGKFSRQFNVNNSKSWDSCIRNELSNEELIYDKESALFHLDISRKCGVLEAIKTIAEMAYDLPHDLMKDIQSGDLKKYNITDTDDVISFGFKLMELAAEMSDRDAIHFIASAYETGTNLPNGKHTDWSKAMYWYEKALEYYALDEIKDHNDENGSNKQDLAFVCPQYEILAKMGQMSNEGGYGLERDSVEAYNFYNDAAEAAMEAMKGKLANKYYELAEMCYCDDK</sequence>
<evidence type="ECO:0000256" key="1">
    <source>
        <dbReference type="ARBA" id="ARBA00022527"/>
    </source>
</evidence>
<evidence type="ECO:0000256" key="2">
    <source>
        <dbReference type="ARBA" id="ARBA00022679"/>
    </source>
</evidence>
<dbReference type="Pfam" id="PF02816">
    <property type="entry name" value="Alpha_kinase"/>
    <property type="match status" value="1"/>
</dbReference>
<keyword evidence="1" id="KW-0723">Serine/threonine-protein kinase</keyword>
<dbReference type="FunFam" id="3.20.200.10:FF:000002">
    <property type="entry name" value="Eukaryotic elongation factor 2 kinase"/>
    <property type="match status" value="1"/>
</dbReference>
<keyword evidence="4" id="KW-0418">Kinase</keyword>
<protein>
    <submittedName>
        <fullName evidence="8">Alpha-type protein kinase domain-containing protein</fullName>
    </submittedName>
</protein>
<dbReference type="InterPro" id="IPR047588">
    <property type="entry name" value="eEF2K_a_kinase_dom"/>
</dbReference>
<organism evidence="7 8">
    <name type="scientific">Parastrongyloides trichosuri</name>
    <name type="common">Possum-specific nematode worm</name>
    <dbReference type="NCBI Taxonomy" id="131310"/>
    <lineage>
        <taxon>Eukaryota</taxon>
        <taxon>Metazoa</taxon>
        <taxon>Ecdysozoa</taxon>
        <taxon>Nematoda</taxon>
        <taxon>Chromadorea</taxon>
        <taxon>Rhabditida</taxon>
        <taxon>Tylenchina</taxon>
        <taxon>Panagrolaimomorpha</taxon>
        <taxon>Strongyloidoidea</taxon>
        <taxon>Strongyloididae</taxon>
        <taxon>Parastrongyloides</taxon>
    </lineage>
</organism>
<feature type="domain" description="Alpha-type protein kinase" evidence="6">
    <location>
        <begin position="36"/>
        <end position="245"/>
    </location>
</feature>
<dbReference type="Gene3D" id="3.20.200.10">
    <property type="entry name" value="MHCK/EF2 kinase"/>
    <property type="match status" value="1"/>
</dbReference>
<dbReference type="PANTHER" id="PTHR45992:SF2">
    <property type="entry name" value="EUKARYOTIC ELONGATION FACTOR 2 KINASE"/>
    <property type="match status" value="1"/>
</dbReference>
<proteinExistence type="predicted"/>
<dbReference type="Gene3D" id="1.25.40.10">
    <property type="entry name" value="Tetratricopeptide repeat domain"/>
    <property type="match status" value="1"/>
</dbReference>
<dbReference type="GO" id="GO:0031037">
    <property type="term" value="P:myosin II filament disassembly"/>
    <property type="evidence" value="ECO:0007669"/>
    <property type="project" value="TreeGrafter"/>
</dbReference>
<evidence type="ECO:0000256" key="4">
    <source>
        <dbReference type="ARBA" id="ARBA00022777"/>
    </source>
</evidence>
<dbReference type="SUPFAM" id="SSF56112">
    <property type="entry name" value="Protein kinase-like (PK-like)"/>
    <property type="match status" value="1"/>
</dbReference>
<dbReference type="PANTHER" id="PTHR45992">
    <property type="entry name" value="EUKARYOTIC ELONGATION FACTOR 2 KINASE-RELATED"/>
    <property type="match status" value="1"/>
</dbReference>
<dbReference type="GO" id="GO:0005524">
    <property type="term" value="F:ATP binding"/>
    <property type="evidence" value="ECO:0007669"/>
    <property type="project" value="UniProtKB-KW"/>
</dbReference>
<dbReference type="WBParaSite" id="PTRK_0001299300.1">
    <property type="protein sequence ID" value="PTRK_0001299300.1"/>
    <property type="gene ID" value="PTRK_0001299300"/>
</dbReference>
<dbReference type="InterPro" id="IPR004166">
    <property type="entry name" value="a-kinase_dom"/>
</dbReference>
<dbReference type="PROSITE" id="PS51158">
    <property type="entry name" value="ALPHA_KINASE"/>
    <property type="match status" value="1"/>
</dbReference>
<evidence type="ECO:0000256" key="5">
    <source>
        <dbReference type="ARBA" id="ARBA00022840"/>
    </source>
</evidence>
<dbReference type="STRING" id="131310.A0A0N4ZWG2"/>
<evidence type="ECO:0000256" key="3">
    <source>
        <dbReference type="ARBA" id="ARBA00022741"/>
    </source>
</evidence>
<dbReference type="InterPro" id="IPR011990">
    <property type="entry name" value="TPR-like_helical_dom_sf"/>
</dbReference>
<dbReference type="InterPro" id="IPR051852">
    <property type="entry name" value="Alpha-type_PK"/>
</dbReference>
<dbReference type="Proteomes" id="UP000038045">
    <property type="component" value="Unplaced"/>
</dbReference>
<dbReference type="SUPFAM" id="SSF81901">
    <property type="entry name" value="HCP-like"/>
    <property type="match status" value="1"/>
</dbReference>
<dbReference type="CDD" id="cd16967">
    <property type="entry name" value="Alpha_kinase_eEF2K"/>
    <property type="match status" value="1"/>
</dbReference>
<dbReference type="InterPro" id="IPR011009">
    <property type="entry name" value="Kinase-like_dom_sf"/>
</dbReference>
<evidence type="ECO:0000259" key="6">
    <source>
        <dbReference type="PROSITE" id="PS51158"/>
    </source>
</evidence>
<name>A0A0N4ZWG2_PARTI</name>
<evidence type="ECO:0000313" key="7">
    <source>
        <dbReference type="Proteomes" id="UP000038045"/>
    </source>
</evidence>
<dbReference type="Gene3D" id="3.30.200.20">
    <property type="entry name" value="Phosphorylase Kinase, domain 1"/>
    <property type="match status" value="2"/>
</dbReference>
<keyword evidence="7" id="KW-1185">Reference proteome</keyword>
<evidence type="ECO:0000313" key="8">
    <source>
        <dbReference type="WBParaSite" id="PTRK_0001299300.1"/>
    </source>
</evidence>
<accession>A0A0N4ZWG2</accession>
<dbReference type="GO" id="GO:0004686">
    <property type="term" value="F:elongation factor-2 kinase activity"/>
    <property type="evidence" value="ECO:0007669"/>
    <property type="project" value="InterPro"/>
</dbReference>
<keyword evidence="2" id="KW-0808">Transferase</keyword>
<keyword evidence="5" id="KW-0067">ATP-binding</keyword>
<dbReference type="GO" id="GO:1903013">
    <property type="term" value="P:response to differentiation-inducing factor 1"/>
    <property type="evidence" value="ECO:0007669"/>
    <property type="project" value="TreeGrafter"/>
</dbReference>
<dbReference type="SMART" id="SM00811">
    <property type="entry name" value="Alpha_kinase"/>
    <property type="match status" value="1"/>
</dbReference>
<dbReference type="AlphaFoldDB" id="A0A0N4ZWG2"/>
<reference evidence="8" key="1">
    <citation type="submission" date="2017-02" db="UniProtKB">
        <authorList>
            <consortium name="WormBaseParasite"/>
        </authorList>
    </citation>
    <scope>IDENTIFICATION</scope>
</reference>